<evidence type="ECO:0000313" key="2">
    <source>
        <dbReference type="EMBL" id="OWF48876.1"/>
    </source>
</evidence>
<organism evidence="2 3">
    <name type="scientific">Mizuhopecten yessoensis</name>
    <name type="common">Japanese scallop</name>
    <name type="synonym">Patinopecten yessoensis</name>
    <dbReference type="NCBI Taxonomy" id="6573"/>
    <lineage>
        <taxon>Eukaryota</taxon>
        <taxon>Metazoa</taxon>
        <taxon>Spiralia</taxon>
        <taxon>Lophotrochozoa</taxon>
        <taxon>Mollusca</taxon>
        <taxon>Bivalvia</taxon>
        <taxon>Autobranchia</taxon>
        <taxon>Pteriomorphia</taxon>
        <taxon>Pectinida</taxon>
        <taxon>Pectinoidea</taxon>
        <taxon>Pectinidae</taxon>
        <taxon>Mizuhopecten</taxon>
    </lineage>
</organism>
<gene>
    <name evidence="2" type="ORF">KP79_PYT08736</name>
</gene>
<dbReference type="GO" id="GO:0051726">
    <property type="term" value="P:regulation of cell cycle"/>
    <property type="evidence" value="ECO:0007669"/>
    <property type="project" value="InterPro"/>
</dbReference>
<dbReference type="PANTHER" id="PTHR22896">
    <property type="entry name" value="CDK5 AND ABL1 ENZYME SUBSTRATE 1"/>
    <property type="match status" value="1"/>
</dbReference>
<feature type="compositionally biased region" description="Acidic residues" evidence="1">
    <location>
        <begin position="301"/>
        <end position="316"/>
    </location>
</feature>
<reference evidence="2 3" key="1">
    <citation type="journal article" date="2017" name="Nat. Ecol. Evol.">
        <title>Scallop genome provides insights into evolution of bilaterian karyotype and development.</title>
        <authorList>
            <person name="Wang S."/>
            <person name="Zhang J."/>
            <person name="Jiao W."/>
            <person name="Li J."/>
            <person name="Xun X."/>
            <person name="Sun Y."/>
            <person name="Guo X."/>
            <person name="Huan P."/>
            <person name="Dong B."/>
            <person name="Zhang L."/>
            <person name="Hu X."/>
            <person name="Sun X."/>
            <person name="Wang J."/>
            <person name="Zhao C."/>
            <person name="Wang Y."/>
            <person name="Wang D."/>
            <person name="Huang X."/>
            <person name="Wang R."/>
            <person name="Lv J."/>
            <person name="Li Y."/>
            <person name="Zhang Z."/>
            <person name="Liu B."/>
            <person name="Lu W."/>
            <person name="Hui Y."/>
            <person name="Liang J."/>
            <person name="Zhou Z."/>
            <person name="Hou R."/>
            <person name="Li X."/>
            <person name="Liu Y."/>
            <person name="Li H."/>
            <person name="Ning X."/>
            <person name="Lin Y."/>
            <person name="Zhao L."/>
            <person name="Xing Q."/>
            <person name="Dou J."/>
            <person name="Li Y."/>
            <person name="Mao J."/>
            <person name="Guo H."/>
            <person name="Dou H."/>
            <person name="Li T."/>
            <person name="Mu C."/>
            <person name="Jiang W."/>
            <person name="Fu Q."/>
            <person name="Fu X."/>
            <person name="Miao Y."/>
            <person name="Liu J."/>
            <person name="Yu Q."/>
            <person name="Li R."/>
            <person name="Liao H."/>
            <person name="Li X."/>
            <person name="Kong Y."/>
            <person name="Jiang Z."/>
            <person name="Chourrout D."/>
            <person name="Li R."/>
            <person name="Bao Z."/>
        </authorList>
    </citation>
    <scope>NUCLEOTIDE SEQUENCE [LARGE SCALE GENOMIC DNA]</scope>
    <source>
        <strain evidence="2 3">PY_sf001</strain>
    </source>
</reference>
<dbReference type="InterPro" id="IPR012388">
    <property type="entry name" value="CABLES1/2"/>
</dbReference>
<evidence type="ECO:0000313" key="3">
    <source>
        <dbReference type="Proteomes" id="UP000242188"/>
    </source>
</evidence>
<dbReference type="PANTHER" id="PTHR22896:SF0">
    <property type="entry name" value="CYCLIN N-TERMINAL DOMAIN-CONTAINING PROTEIN"/>
    <property type="match status" value="1"/>
</dbReference>
<feature type="region of interest" description="Disordered" evidence="1">
    <location>
        <begin position="172"/>
        <end position="192"/>
    </location>
</feature>
<dbReference type="STRING" id="6573.A0A210QJL3"/>
<protein>
    <submittedName>
        <fullName evidence="2">CDK5 and ABL1 enzyme substrate 1</fullName>
    </submittedName>
</protein>
<keyword evidence="3" id="KW-1185">Reference proteome</keyword>
<dbReference type="EMBL" id="NEDP02003363">
    <property type="protein sequence ID" value="OWF48876.1"/>
    <property type="molecule type" value="Genomic_DNA"/>
</dbReference>
<evidence type="ECO:0000256" key="1">
    <source>
        <dbReference type="SAM" id="MobiDB-lite"/>
    </source>
</evidence>
<dbReference type="OrthoDB" id="5353095at2759"/>
<name>A0A210QJL3_MIZYE</name>
<accession>A0A210QJL3</accession>
<dbReference type="AlphaFoldDB" id="A0A210QJL3"/>
<dbReference type="Proteomes" id="UP000242188">
    <property type="component" value="Unassembled WGS sequence"/>
</dbReference>
<proteinExistence type="predicted"/>
<comment type="caution">
    <text evidence="2">The sequence shown here is derived from an EMBL/GenBank/DDBJ whole genome shotgun (WGS) entry which is preliminary data.</text>
</comment>
<sequence>MATANMKVHKRRSRRKIAAVNFLSNISLDGTHKDTKYAMFNRKHHRLKDESVEEVNNVNVNTAVSGKQILDEELCDEDSVDGTRSLVPVDTQSAGTQHVVSVQIEVIPSEGPSVPPEPTLSMINVTPTKRFARSGSYSGEHERLARRNLMQPLNDSLGLMQSDRQLDRCRRSSSLSNESCDSAPRDGTIRFMSPTDSKRLARKGRLLLVSKRKIPIAVCSTLPYSRNKIQGRSDEDILITSIKSAVEGQVPKGLHALVRVDDGQDISYSELLVASRDGPLRRSMSEQVPLNIPDTPLATVPEEEDDTPYDPSALDDPELQSGRYRNLLRLTSYLTSVIDYVKPSTLKKELNEKFKEKFPNIQLTLTKLRRKELVSFEFACLVSLKLALHTSDQEIFPHYQRLLYQS</sequence>
<feature type="region of interest" description="Disordered" evidence="1">
    <location>
        <begin position="291"/>
        <end position="316"/>
    </location>
</feature>